<sequence>MGNRHLLAGCSALFATLAPADAGATPLVARYEATAGGMTIMQFDATFDLEGPRYAIRIQSRMRGVAAWLASGEQVTSVEGRWEGNHPIPDRYRQEGTFRGKRRVVAIDYAPAGMPQLRALEPPNDGEREPVPAALRQDTMDGLSALAKLVRSVSRTGRCDTTAQVFDGRRRSNYSVRTVSQDVMPASAGYAGPALRCAFESRILAGFRLDQDREAEAKIPHPATAWLGHPWPGAGPVPVLIEMPTRWFGPVRATLVSIASAGSGQAVAQGGAPEAGPRPGQQGR</sequence>
<dbReference type="InterPro" id="IPR021457">
    <property type="entry name" value="DUF3108"/>
</dbReference>
<evidence type="ECO:0000313" key="3">
    <source>
        <dbReference type="EMBL" id="MDN3568235.1"/>
    </source>
</evidence>
<evidence type="ECO:0000313" key="4">
    <source>
        <dbReference type="Proteomes" id="UP001529369"/>
    </source>
</evidence>
<gene>
    <name evidence="3" type="ORF">QWZ14_27975</name>
</gene>
<reference evidence="4" key="1">
    <citation type="journal article" date="2019" name="Int. J. Syst. Evol. Microbiol.">
        <title>The Global Catalogue of Microorganisms (GCM) 10K type strain sequencing project: providing services to taxonomists for standard genome sequencing and annotation.</title>
        <authorList>
            <consortium name="The Broad Institute Genomics Platform"/>
            <consortium name="The Broad Institute Genome Sequencing Center for Infectious Disease"/>
            <person name="Wu L."/>
            <person name="Ma J."/>
        </authorList>
    </citation>
    <scope>NUCLEOTIDE SEQUENCE [LARGE SCALE GENOMIC DNA]</scope>
    <source>
        <strain evidence="4">CECT 7131</strain>
    </source>
</reference>
<dbReference type="Proteomes" id="UP001529369">
    <property type="component" value="Unassembled WGS sequence"/>
</dbReference>
<keyword evidence="2" id="KW-0732">Signal</keyword>
<name>A0ABT8AF43_9PROT</name>
<organism evidence="3 4">
    <name type="scientific">Paeniroseomonas aquatica</name>
    <dbReference type="NCBI Taxonomy" id="373043"/>
    <lineage>
        <taxon>Bacteria</taxon>
        <taxon>Pseudomonadati</taxon>
        <taxon>Pseudomonadota</taxon>
        <taxon>Alphaproteobacteria</taxon>
        <taxon>Acetobacterales</taxon>
        <taxon>Acetobacteraceae</taxon>
        <taxon>Paeniroseomonas</taxon>
    </lineage>
</organism>
<dbReference type="RefSeq" id="WP_290320338.1">
    <property type="nucleotide sequence ID" value="NZ_JAUFPN010000205.1"/>
</dbReference>
<proteinExistence type="predicted"/>
<feature type="signal peptide" evidence="2">
    <location>
        <begin position="1"/>
        <end position="20"/>
    </location>
</feature>
<protein>
    <submittedName>
        <fullName evidence="3">DUF3108 domain-containing protein</fullName>
    </submittedName>
</protein>
<dbReference type="Pfam" id="PF11306">
    <property type="entry name" value="DUF3108"/>
    <property type="match status" value="1"/>
</dbReference>
<accession>A0ABT8AF43</accession>
<feature type="region of interest" description="Disordered" evidence="1">
    <location>
        <begin position="264"/>
        <end position="284"/>
    </location>
</feature>
<evidence type="ECO:0000256" key="1">
    <source>
        <dbReference type="SAM" id="MobiDB-lite"/>
    </source>
</evidence>
<keyword evidence="4" id="KW-1185">Reference proteome</keyword>
<dbReference type="EMBL" id="JAUFPN010000205">
    <property type="protein sequence ID" value="MDN3568235.1"/>
    <property type="molecule type" value="Genomic_DNA"/>
</dbReference>
<feature type="chain" id="PRO_5047531875" evidence="2">
    <location>
        <begin position="21"/>
        <end position="284"/>
    </location>
</feature>
<comment type="caution">
    <text evidence="3">The sequence shown here is derived from an EMBL/GenBank/DDBJ whole genome shotgun (WGS) entry which is preliminary data.</text>
</comment>
<evidence type="ECO:0000256" key="2">
    <source>
        <dbReference type="SAM" id="SignalP"/>
    </source>
</evidence>